<keyword evidence="1" id="KW-0472">Membrane</keyword>
<gene>
    <name evidence="2" type="ORF">K8V90_03605</name>
</gene>
<dbReference type="Gene3D" id="1.10.1760.20">
    <property type="match status" value="1"/>
</dbReference>
<dbReference type="AlphaFoldDB" id="A0A921N041"/>
<dbReference type="Pfam" id="PF12822">
    <property type="entry name" value="ECF_trnsprt"/>
    <property type="match status" value="1"/>
</dbReference>
<feature type="transmembrane region" description="Helical" evidence="1">
    <location>
        <begin position="12"/>
        <end position="36"/>
    </location>
</feature>
<dbReference type="InterPro" id="IPR024529">
    <property type="entry name" value="ECF_trnsprt_substrate-spec"/>
</dbReference>
<sequence>MNKTVNVKNITLVGMGIAINIIGAFIALGLRLPIYLDSVGTIFIACVLGPKYAVLTGVLGSLVSGMTFDIYSLYFAPVQISTGLLAGLMYNKGFLKGAKTPLGVFLFTLPTSLISAVIAAFLFGGVTSSGSSYIVQILSHFNVPMVVSVFITQVFTDYADKFLAVVLVGLVVKALPKNFTKELANNR</sequence>
<protein>
    <submittedName>
        <fullName evidence="2">ECF transporter S component</fullName>
    </submittedName>
</protein>
<dbReference type="GO" id="GO:0022857">
    <property type="term" value="F:transmembrane transporter activity"/>
    <property type="evidence" value="ECO:0007669"/>
    <property type="project" value="InterPro"/>
</dbReference>
<evidence type="ECO:0000256" key="1">
    <source>
        <dbReference type="SAM" id="Phobius"/>
    </source>
</evidence>
<feature type="transmembrane region" description="Helical" evidence="1">
    <location>
        <begin position="102"/>
        <end position="126"/>
    </location>
</feature>
<proteinExistence type="predicted"/>
<accession>A0A921N041</accession>
<keyword evidence="1" id="KW-0812">Transmembrane</keyword>
<feature type="transmembrane region" description="Helical" evidence="1">
    <location>
        <begin position="42"/>
        <end position="63"/>
    </location>
</feature>
<feature type="transmembrane region" description="Helical" evidence="1">
    <location>
        <begin position="70"/>
        <end position="90"/>
    </location>
</feature>
<keyword evidence="1" id="KW-1133">Transmembrane helix</keyword>
<dbReference type="EMBL" id="DYUB01000119">
    <property type="protein sequence ID" value="HJG96172.1"/>
    <property type="molecule type" value="Genomic_DNA"/>
</dbReference>
<reference evidence="2" key="1">
    <citation type="journal article" date="2021" name="PeerJ">
        <title>Extensive microbial diversity within the chicken gut microbiome revealed by metagenomics and culture.</title>
        <authorList>
            <person name="Gilroy R."/>
            <person name="Ravi A."/>
            <person name="Getino M."/>
            <person name="Pursley I."/>
            <person name="Horton D.L."/>
            <person name="Alikhan N.F."/>
            <person name="Baker D."/>
            <person name="Gharbi K."/>
            <person name="Hall N."/>
            <person name="Watson M."/>
            <person name="Adriaenssens E.M."/>
            <person name="Foster-Nyarko E."/>
            <person name="Jarju S."/>
            <person name="Secka A."/>
            <person name="Antonio M."/>
            <person name="Oren A."/>
            <person name="Chaudhuri R.R."/>
            <person name="La Ragione R."/>
            <person name="Hildebrand F."/>
            <person name="Pallen M.J."/>
        </authorList>
    </citation>
    <scope>NUCLEOTIDE SEQUENCE</scope>
    <source>
        <strain evidence="2">1277</strain>
    </source>
</reference>
<organism evidence="2 3">
    <name type="scientific">Romboutsia timonensis</name>
    <dbReference type="NCBI Taxonomy" id="1776391"/>
    <lineage>
        <taxon>Bacteria</taxon>
        <taxon>Bacillati</taxon>
        <taxon>Bacillota</taxon>
        <taxon>Clostridia</taxon>
        <taxon>Peptostreptococcales</taxon>
        <taxon>Peptostreptococcaceae</taxon>
        <taxon>Romboutsia</taxon>
    </lineage>
</organism>
<dbReference type="Proteomes" id="UP000776700">
    <property type="component" value="Unassembled WGS sequence"/>
</dbReference>
<evidence type="ECO:0000313" key="3">
    <source>
        <dbReference type="Proteomes" id="UP000776700"/>
    </source>
</evidence>
<feature type="transmembrane region" description="Helical" evidence="1">
    <location>
        <begin position="133"/>
        <end position="156"/>
    </location>
</feature>
<reference evidence="2" key="2">
    <citation type="submission" date="2021-09" db="EMBL/GenBank/DDBJ databases">
        <authorList>
            <person name="Gilroy R."/>
        </authorList>
    </citation>
    <scope>NUCLEOTIDE SEQUENCE</scope>
    <source>
        <strain evidence="2">1277</strain>
    </source>
</reference>
<evidence type="ECO:0000313" key="2">
    <source>
        <dbReference type="EMBL" id="HJG96172.1"/>
    </source>
</evidence>
<comment type="caution">
    <text evidence="2">The sequence shown here is derived from an EMBL/GenBank/DDBJ whole genome shotgun (WGS) entry which is preliminary data.</text>
</comment>
<name>A0A921N041_9FIRM</name>